<evidence type="ECO:0000256" key="4">
    <source>
        <dbReference type="SAM" id="MobiDB-lite"/>
    </source>
</evidence>
<feature type="compositionally biased region" description="Basic and acidic residues" evidence="4">
    <location>
        <begin position="536"/>
        <end position="559"/>
    </location>
</feature>
<sequence length="569" mass="61815">MLAFPYHPAKHPFCRHGAPKGYLMKAALLYSAAGSLLLSALTTAPVTTTPVTGEREAAELRGTAVAAARARAAGVDFGPCPDARDLPGGMRCGTVTVPLDYARPDGRQIELAVSRTRATHKDPHDSGHKVRRQGALVYNPGGPGASGLSFPLAGRLPEWKRIAAAYDLVGYAPRGVGRSAPLSCENPKHFFKGPTQSPAHPSESFKKARVAEAKAYARGCAERAGGALRHYHSLNNARDLDVLRAALGEDRLTFLGTSYGTYFGALYATLFPRHVRRMVFDSVVHPAPARVWYRNNLAQSAAFERRWQDVREWIARHHDVYGLGGTARDVRRSYARASARLAARPAGGKVGPGQLQGAFLRAGYYDEQWPHSARALSAYLKGDPRPLVEQAARDPEAAAEAENSRAVYVAVECNDAPWPTDWEVWDRDNSRLARVAPFETWDNVWTNLPCAYWRAPRQRPLDVGARPGALPPTLILAAERDAATPYEGALELHRRLAGSVLVTERDAGAHGLAGGPNACVNGHLEAYLLTGRLPGRRTDCAPRPEPKPDARAKPRREAPGEPGAGRPRR</sequence>
<dbReference type="PANTHER" id="PTHR43248:SF29">
    <property type="entry name" value="TRIPEPTIDYL AMINOPEPTIDASE"/>
    <property type="match status" value="1"/>
</dbReference>
<dbReference type="Proteomes" id="UP001501115">
    <property type="component" value="Unassembled WGS sequence"/>
</dbReference>
<evidence type="ECO:0000259" key="5">
    <source>
        <dbReference type="Pfam" id="PF08386"/>
    </source>
</evidence>
<proteinExistence type="inferred from homology"/>
<dbReference type="Gene3D" id="3.40.50.1820">
    <property type="entry name" value="alpha/beta hydrolase"/>
    <property type="match status" value="1"/>
</dbReference>
<protein>
    <submittedName>
        <fullName evidence="6">Alpha/beta hydrolase</fullName>
    </submittedName>
</protein>
<evidence type="ECO:0000313" key="6">
    <source>
        <dbReference type="EMBL" id="GAA4323113.1"/>
    </source>
</evidence>
<accession>A0ABP8GEX5</accession>
<dbReference type="GO" id="GO:0016787">
    <property type="term" value="F:hydrolase activity"/>
    <property type="evidence" value="ECO:0007669"/>
    <property type="project" value="UniProtKB-KW"/>
</dbReference>
<gene>
    <name evidence="6" type="ORF">GCM10023086_48690</name>
</gene>
<keyword evidence="3 6" id="KW-0378">Hydrolase</keyword>
<evidence type="ECO:0000256" key="3">
    <source>
        <dbReference type="ARBA" id="ARBA00022801"/>
    </source>
</evidence>
<dbReference type="SUPFAM" id="SSF53474">
    <property type="entry name" value="alpha/beta-Hydrolases"/>
    <property type="match status" value="1"/>
</dbReference>
<comment type="similarity">
    <text evidence="1">Belongs to the peptidase S33 family.</text>
</comment>
<organism evidence="6 7">
    <name type="scientific">Streptomyces venetus</name>
    <dbReference type="NCBI Taxonomy" id="1701086"/>
    <lineage>
        <taxon>Bacteria</taxon>
        <taxon>Bacillati</taxon>
        <taxon>Actinomycetota</taxon>
        <taxon>Actinomycetes</taxon>
        <taxon>Kitasatosporales</taxon>
        <taxon>Streptomycetaceae</taxon>
        <taxon>Streptomyces</taxon>
    </lineage>
</organism>
<keyword evidence="7" id="KW-1185">Reference proteome</keyword>
<dbReference type="InterPro" id="IPR013595">
    <property type="entry name" value="Pept_S33_TAP-like_C"/>
</dbReference>
<feature type="domain" description="Peptidase S33 tripeptidyl aminopeptidase-like C-terminal" evidence="5">
    <location>
        <begin position="441"/>
        <end position="540"/>
    </location>
</feature>
<dbReference type="PANTHER" id="PTHR43248">
    <property type="entry name" value="2-SUCCINYL-6-HYDROXY-2,4-CYCLOHEXADIENE-1-CARBOXYLATE SYNTHASE"/>
    <property type="match status" value="1"/>
</dbReference>
<dbReference type="InterPro" id="IPR029058">
    <property type="entry name" value="AB_hydrolase_fold"/>
</dbReference>
<feature type="region of interest" description="Disordered" evidence="4">
    <location>
        <begin position="534"/>
        <end position="569"/>
    </location>
</feature>
<reference evidence="7" key="1">
    <citation type="journal article" date="2019" name="Int. J. Syst. Evol. Microbiol.">
        <title>The Global Catalogue of Microorganisms (GCM) 10K type strain sequencing project: providing services to taxonomists for standard genome sequencing and annotation.</title>
        <authorList>
            <consortium name="The Broad Institute Genomics Platform"/>
            <consortium name="The Broad Institute Genome Sequencing Center for Infectious Disease"/>
            <person name="Wu L."/>
            <person name="Ma J."/>
        </authorList>
    </citation>
    <scope>NUCLEOTIDE SEQUENCE [LARGE SCALE GENOMIC DNA]</scope>
    <source>
        <strain evidence="7">JCM 31290</strain>
    </source>
</reference>
<dbReference type="InterPro" id="IPR051601">
    <property type="entry name" value="Serine_prot/Carboxylest_S33"/>
</dbReference>
<dbReference type="EMBL" id="BAABET010000007">
    <property type="protein sequence ID" value="GAA4323113.1"/>
    <property type="molecule type" value="Genomic_DNA"/>
</dbReference>
<comment type="caution">
    <text evidence="6">The sequence shown here is derived from an EMBL/GenBank/DDBJ whole genome shotgun (WGS) entry which is preliminary data.</text>
</comment>
<name>A0ABP8GEX5_9ACTN</name>
<evidence type="ECO:0000313" key="7">
    <source>
        <dbReference type="Proteomes" id="UP001501115"/>
    </source>
</evidence>
<evidence type="ECO:0000256" key="1">
    <source>
        <dbReference type="ARBA" id="ARBA00010088"/>
    </source>
</evidence>
<dbReference type="Pfam" id="PF08386">
    <property type="entry name" value="Abhydrolase_4"/>
    <property type="match status" value="1"/>
</dbReference>
<keyword evidence="2" id="KW-0732">Signal</keyword>
<evidence type="ECO:0000256" key="2">
    <source>
        <dbReference type="ARBA" id="ARBA00022729"/>
    </source>
</evidence>